<feature type="domain" description="FAS1" evidence="2">
    <location>
        <begin position="89"/>
        <end position="221"/>
    </location>
</feature>
<dbReference type="PANTHER" id="PTHR10900:SF114">
    <property type="entry name" value="FAS1 DOMAIN-CONTAINING PROTEIN"/>
    <property type="match status" value="1"/>
</dbReference>
<keyword evidence="4" id="KW-1185">Reference proteome</keyword>
<dbReference type="GO" id="GO:0031012">
    <property type="term" value="C:extracellular matrix"/>
    <property type="evidence" value="ECO:0007669"/>
    <property type="project" value="TreeGrafter"/>
</dbReference>
<dbReference type="GeneID" id="20250575"/>
<dbReference type="EMBL" id="KB200130">
    <property type="protein sequence ID" value="ESP02703.1"/>
    <property type="molecule type" value="Genomic_DNA"/>
</dbReference>
<protein>
    <recommendedName>
        <fullName evidence="2">FAS1 domain-containing protein</fullName>
    </recommendedName>
</protein>
<dbReference type="Pfam" id="PF02469">
    <property type="entry name" value="Fasciclin"/>
    <property type="match status" value="4"/>
</dbReference>
<dbReference type="GO" id="GO:0005615">
    <property type="term" value="C:extracellular space"/>
    <property type="evidence" value="ECO:0007669"/>
    <property type="project" value="TreeGrafter"/>
</dbReference>
<dbReference type="OMA" id="NCHRIIR"/>
<dbReference type="FunFam" id="2.30.180.10:FF:000032">
    <property type="entry name" value="Fasciclin domain-containing protein, putative"/>
    <property type="match status" value="2"/>
</dbReference>
<evidence type="ECO:0000313" key="4">
    <source>
        <dbReference type="Proteomes" id="UP000030746"/>
    </source>
</evidence>
<sequence>MDLCVLFVFIIYLSYHKTYSGLPPHLRKYARGPNVCVEQEVYGTRERFFTQCVGRYLRTICERPTMFKFECCSGFEKVRGKQGCTGIKPLKNLVETLQDLELTEFSNVIGQSGVEDQLANQGAYTVFAPSEDAIQQLSIPEQQALLSRTADGTPNVFYHVAPGRLNFTGFKKNSDYVTLYKDEKISVQKYSYGVATVNCARVTKANEMATNGIVHVIDKVLSPLDNQRDLAEKVFGDDQFSQFQLALFVADMVKTLKNKQHLTVFAPTNQAFAKLPNDMLDRILQDSETAKKVIEHHIVKGVYCSDSVIIALGLKTLDGTRLLFRCKRSGKYIGNAKLEQMDIVGRNGVIHAIDNVLIPDSVKTVVDMADDLDINDLVNYARNANLTGSLTDGEDYTLLAPTDKAFKKLPAGYRAALRTQPLAVGKLLEYHKLKGKITSNDMIGNHSLYHGDNATISAKIQVNVFRNGNVVVGGAKVEKSDTYCKSGVVHTIDKVLIPEEGSIMDTIITDPNLSTLRLAIEKAGLSEMLTKPYGQFTMIAPTNRAFKSLGSWEKKAFEKLTPGELKEFLERHIINRMVLKCGFSPNSVYSIKSRQGDSVIFTQTRSGSVHINKKYRVQHREEIMANNGVLYKINNILKCSCEPRIRSRR</sequence>
<evidence type="ECO:0000256" key="1">
    <source>
        <dbReference type="SAM" id="SignalP"/>
    </source>
</evidence>
<evidence type="ECO:0000259" key="2">
    <source>
        <dbReference type="PROSITE" id="PS50213"/>
    </source>
</evidence>
<name>V4AYK1_LOTGI</name>
<dbReference type="HOGENOM" id="CLU_017611_1_0_1"/>
<dbReference type="OrthoDB" id="286301at2759"/>
<gene>
    <name evidence="3" type="ORF">LOTGIDRAFT_237846</name>
</gene>
<feature type="chain" id="PRO_5004716447" description="FAS1 domain-containing protein" evidence="1">
    <location>
        <begin position="21"/>
        <end position="649"/>
    </location>
</feature>
<reference evidence="3 4" key="1">
    <citation type="journal article" date="2013" name="Nature">
        <title>Insights into bilaterian evolution from three spiralian genomes.</title>
        <authorList>
            <person name="Simakov O."/>
            <person name="Marletaz F."/>
            <person name="Cho S.J."/>
            <person name="Edsinger-Gonzales E."/>
            <person name="Havlak P."/>
            <person name="Hellsten U."/>
            <person name="Kuo D.H."/>
            <person name="Larsson T."/>
            <person name="Lv J."/>
            <person name="Arendt D."/>
            <person name="Savage R."/>
            <person name="Osoegawa K."/>
            <person name="de Jong P."/>
            <person name="Grimwood J."/>
            <person name="Chapman J.A."/>
            <person name="Shapiro H."/>
            <person name="Aerts A."/>
            <person name="Otillar R.P."/>
            <person name="Terry A.Y."/>
            <person name="Boore J.L."/>
            <person name="Grigoriev I.V."/>
            <person name="Lindberg D.R."/>
            <person name="Seaver E.C."/>
            <person name="Weisblat D.A."/>
            <person name="Putnam N.H."/>
            <person name="Rokhsar D.S."/>
        </authorList>
    </citation>
    <scope>NUCLEOTIDE SEQUENCE [LARGE SCALE GENOMIC DNA]</scope>
</reference>
<dbReference type="InterPro" id="IPR050904">
    <property type="entry name" value="Adhesion/Biosynth-related"/>
</dbReference>
<dbReference type="CTD" id="20250575"/>
<dbReference type="KEGG" id="lgi:LOTGIDRAFT_237846"/>
<feature type="domain" description="FAS1" evidence="2">
    <location>
        <begin position="227"/>
        <end position="357"/>
    </location>
</feature>
<dbReference type="PANTHER" id="PTHR10900">
    <property type="entry name" value="PERIOSTIN-RELATED"/>
    <property type="match status" value="1"/>
</dbReference>
<keyword evidence="1" id="KW-0732">Signal</keyword>
<dbReference type="Proteomes" id="UP000030746">
    <property type="component" value="Unassembled WGS sequence"/>
</dbReference>
<dbReference type="GO" id="GO:0030198">
    <property type="term" value="P:extracellular matrix organization"/>
    <property type="evidence" value="ECO:0007669"/>
    <property type="project" value="TreeGrafter"/>
</dbReference>
<proteinExistence type="predicted"/>
<dbReference type="SUPFAM" id="SSF82153">
    <property type="entry name" value="FAS1 domain"/>
    <property type="match status" value="4"/>
</dbReference>
<dbReference type="GO" id="GO:0007155">
    <property type="term" value="P:cell adhesion"/>
    <property type="evidence" value="ECO:0007669"/>
    <property type="project" value="TreeGrafter"/>
</dbReference>
<dbReference type="InterPro" id="IPR000782">
    <property type="entry name" value="FAS1_domain"/>
</dbReference>
<feature type="domain" description="FAS1" evidence="2">
    <location>
        <begin position="500"/>
        <end position="637"/>
    </location>
</feature>
<organism evidence="3 4">
    <name type="scientific">Lottia gigantea</name>
    <name type="common">Giant owl limpet</name>
    <dbReference type="NCBI Taxonomy" id="225164"/>
    <lineage>
        <taxon>Eukaryota</taxon>
        <taxon>Metazoa</taxon>
        <taxon>Spiralia</taxon>
        <taxon>Lophotrochozoa</taxon>
        <taxon>Mollusca</taxon>
        <taxon>Gastropoda</taxon>
        <taxon>Patellogastropoda</taxon>
        <taxon>Lottioidea</taxon>
        <taxon>Lottiidae</taxon>
        <taxon>Lottia</taxon>
    </lineage>
</organism>
<dbReference type="GO" id="GO:0050839">
    <property type="term" value="F:cell adhesion molecule binding"/>
    <property type="evidence" value="ECO:0007669"/>
    <property type="project" value="TreeGrafter"/>
</dbReference>
<dbReference type="SMART" id="SM00554">
    <property type="entry name" value="FAS1"/>
    <property type="match status" value="4"/>
</dbReference>
<feature type="signal peptide" evidence="1">
    <location>
        <begin position="1"/>
        <end position="20"/>
    </location>
</feature>
<dbReference type="InterPro" id="IPR036378">
    <property type="entry name" value="FAS1_dom_sf"/>
</dbReference>
<dbReference type="AlphaFoldDB" id="V4AYK1"/>
<dbReference type="RefSeq" id="XP_009046587.1">
    <property type="nucleotide sequence ID" value="XM_009048339.1"/>
</dbReference>
<accession>V4AYK1</accession>
<evidence type="ECO:0000313" key="3">
    <source>
        <dbReference type="EMBL" id="ESP02703.1"/>
    </source>
</evidence>
<dbReference type="Gene3D" id="2.30.180.10">
    <property type="entry name" value="FAS1 domain"/>
    <property type="match status" value="4"/>
</dbReference>
<feature type="domain" description="FAS1" evidence="2">
    <location>
        <begin position="361"/>
        <end position="496"/>
    </location>
</feature>
<dbReference type="PROSITE" id="PS50213">
    <property type="entry name" value="FAS1"/>
    <property type="match status" value="4"/>
</dbReference>